<dbReference type="InterPro" id="IPR001781">
    <property type="entry name" value="Znf_LIM"/>
</dbReference>
<dbReference type="EMBL" id="JAINUF010000008">
    <property type="protein sequence ID" value="KAJ8352295.1"/>
    <property type="molecule type" value="Genomic_DNA"/>
</dbReference>
<dbReference type="AlphaFoldDB" id="A0A9Q1F709"/>
<dbReference type="OrthoDB" id="6129702at2759"/>
<feature type="domain" description="LIM zinc-binding" evidence="6">
    <location>
        <begin position="284"/>
        <end position="344"/>
    </location>
</feature>
<evidence type="ECO:0000256" key="4">
    <source>
        <dbReference type="PROSITE-ProRule" id="PRU00125"/>
    </source>
</evidence>
<dbReference type="PANTHER" id="PTHR24206">
    <property type="entry name" value="OS06G0237300 PROTEIN"/>
    <property type="match status" value="1"/>
</dbReference>
<feature type="compositionally biased region" description="Polar residues" evidence="5">
    <location>
        <begin position="99"/>
        <end position="114"/>
    </location>
</feature>
<keyword evidence="3 4" id="KW-0440">LIM domain</keyword>
<dbReference type="SUPFAM" id="SSF57716">
    <property type="entry name" value="Glucocorticoid receptor-like (DNA-binding domain)"/>
    <property type="match status" value="2"/>
</dbReference>
<evidence type="ECO:0000313" key="7">
    <source>
        <dbReference type="EMBL" id="KAJ8352295.1"/>
    </source>
</evidence>
<keyword evidence="1 4" id="KW-0479">Metal-binding</keyword>
<evidence type="ECO:0000313" key="8">
    <source>
        <dbReference type="Proteomes" id="UP001152622"/>
    </source>
</evidence>
<dbReference type="Pfam" id="PF00412">
    <property type="entry name" value="LIM"/>
    <property type="match status" value="1"/>
</dbReference>
<dbReference type="GO" id="GO:0046872">
    <property type="term" value="F:metal ion binding"/>
    <property type="evidence" value="ECO:0007669"/>
    <property type="project" value="UniProtKB-KW"/>
</dbReference>
<evidence type="ECO:0000256" key="1">
    <source>
        <dbReference type="ARBA" id="ARBA00022723"/>
    </source>
</evidence>
<proteinExistence type="predicted"/>
<dbReference type="Gene3D" id="2.10.110.10">
    <property type="entry name" value="Cysteine Rich Protein"/>
    <property type="match status" value="1"/>
</dbReference>
<comment type="caution">
    <text evidence="7">The sequence shown here is derived from an EMBL/GenBank/DDBJ whole genome shotgun (WGS) entry which is preliminary data.</text>
</comment>
<feature type="region of interest" description="Disordered" evidence="5">
    <location>
        <begin position="67"/>
        <end position="144"/>
    </location>
</feature>
<evidence type="ECO:0000256" key="3">
    <source>
        <dbReference type="ARBA" id="ARBA00023038"/>
    </source>
</evidence>
<dbReference type="SMART" id="SM00132">
    <property type="entry name" value="LIM"/>
    <property type="match status" value="1"/>
</dbReference>
<keyword evidence="2 4" id="KW-0862">Zinc</keyword>
<gene>
    <name evidence="7" type="ORF">SKAU_G00237710</name>
</gene>
<evidence type="ECO:0000256" key="5">
    <source>
        <dbReference type="SAM" id="MobiDB-lite"/>
    </source>
</evidence>
<keyword evidence="8" id="KW-1185">Reference proteome</keyword>
<reference evidence="7" key="1">
    <citation type="journal article" date="2023" name="Science">
        <title>Genome structures resolve the early diversification of teleost fishes.</title>
        <authorList>
            <person name="Parey E."/>
            <person name="Louis A."/>
            <person name="Montfort J."/>
            <person name="Bouchez O."/>
            <person name="Roques C."/>
            <person name="Iampietro C."/>
            <person name="Lluch J."/>
            <person name="Castinel A."/>
            <person name="Donnadieu C."/>
            <person name="Desvignes T."/>
            <person name="Floi Bucao C."/>
            <person name="Jouanno E."/>
            <person name="Wen M."/>
            <person name="Mejri S."/>
            <person name="Dirks R."/>
            <person name="Jansen H."/>
            <person name="Henkel C."/>
            <person name="Chen W.J."/>
            <person name="Zahm M."/>
            <person name="Cabau C."/>
            <person name="Klopp C."/>
            <person name="Thompson A.W."/>
            <person name="Robinson-Rechavi M."/>
            <person name="Braasch I."/>
            <person name="Lecointre G."/>
            <person name="Bobe J."/>
            <person name="Postlethwait J.H."/>
            <person name="Berthelot C."/>
            <person name="Roest Crollius H."/>
            <person name="Guiguen Y."/>
        </authorList>
    </citation>
    <scope>NUCLEOTIDE SEQUENCE</scope>
    <source>
        <strain evidence="7">WJC10195</strain>
    </source>
</reference>
<feature type="region of interest" description="Disordered" evidence="5">
    <location>
        <begin position="1"/>
        <end position="47"/>
    </location>
</feature>
<evidence type="ECO:0000256" key="2">
    <source>
        <dbReference type="ARBA" id="ARBA00022833"/>
    </source>
</evidence>
<sequence>MEIQSGNGVAVASGAVVTSSSHPRSPRADAVGSEPHREDPPAGKKIERFHIPLDSLKMMFENPVTLKTEVGRERGALSPKARRALGGQPNGVSVDPEEQQTPANNMSSKHNQTAGGAGGPSTGLPEEAERQWSRAPAEGTEPEPIPLKERLAMYHAAVSKEAATSSSAVVEEAEFHIQRTSVQEVSSSSEVTVRSSRAREVVPVVPSTHQASFIQEEKVSNEQSVHKSSVASDYANHYEETVKVIGGEDLPKISTQALKQQFERAIEEGTPSKQIKKIQVPELDLCQVCQKKVYPMESLIADKQNFHKSCFRCVHCSSKLSLGNYASLHGHIYCKPHFKQLFKSKGNYDEGFGQKPHKELWSSKNQKHIPEGATLHTSPVKTDLQYPSTQISISSAEKELPTPNKKEISKSYDETKKPANKISIVWPPQKPEHGAEMLEQVKVEAEKKDGSDVNSEDAGNDGYLPREREKPQEVLGTQVNEGGDVGCKEGAEGLNKKVHREESKEEENERDAGAAQGMLINEKAQETEMAENANSNNNNNQSLFDYGTLCIEGENSWVNLELLSSSCSSSQQLMPESSFKEDACVSDSQELSWTQPDNVLQSTEKHAFVLSGAKSIEATGVCFTDDSFADLSPKNTFSLRQEPQVTASSFLQDIFAGLETSSILLSDDMFGERPSEKSFASLFDDLLDFGTESSVTTDDLTGKDRKDGKADIFAANVCGTSGRTGLPWQDECETLSVEEQIKRNRYYEDDE</sequence>
<name>A0A9Q1F709_SYNKA</name>
<evidence type="ECO:0000259" key="6">
    <source>
        <dbReference type="PROSITE" id="PS50023"/>
    </source>
</evidence>
<dbReference type="PROSITE" id="PS50023">
    <property type="entry name" value="LIM_DOMAIN_2"/>
    <property type="match status" value="1"/>
</dbReference>
<dbReference type="PROSITE" id="PS00478">
    <property type="entry name" value="LIM_DOMAIN_1"/>
    <property type="match status" value="1"/>
</dbReference>
<dbReference type="Proteomes" id="UP001152622">
    <property type="component" value="Chromosome 8"/>
</dbReference>
<protein>
    <recommendedName>
        <fullName evidence="6">LIM zinc-binding domain-containing protein</fullName>
    </recommendedName>
</protein>
<feature type="region of interest" description="Disordered" evidence="5">
    <location>
        <begin position="392"/>
        <end position="414"/>
    </location>
</feature>
<feature type="compositionally biased region" description="Basic and acidic residues" evidence="5">
    <location>
        <begin position="34"/>
        <end position="47"/>
    </location>
</feature>
<feature type="compositionally biased region" description="Basic and acidic residues" evidence="5">
    <location>
        <begin position="396"/>
        <end position="414"/>
    </location>
</feature>
<feature type="compositionally biased region" description="Basic and acidic residues" evidence="5">
    <location>
        <begin position="486"/>
        <end position="503"/>
    </location>
</feature>
<dbReference type="FunFam" id="2.10.110.10:FF:000002">
    <property type="entry name" value="LIM domain and actin-binding 1"/>
    <property type="match status" value="1"/>
</dbReference>
<accession>A0A9Q1F709</accession>
<organism evidence="7 8">
    <name type="scientific">Synaphobranchus kaupii</name>
    <name type="common">Kaup's arrowtooth eel</name>
    <dbReference type="NCBI Taxonomy" id="118154"/>
    <lineage>
        <taxon>Eukaryota</taxon>
        <taxon>Metazoa</taxon>
        <taxon>Chordata</taxon>
        <taxon>Craniata</taxon>
        <taxon>Vertebrata</taxon>
        <taxon>Euteleostomi</taxon>
        <taxon>Actinopterygii</taxon>
        <taxon>Neopterygii</taxon>
        <taxon>Teleostei</taxon>
        <taxon>Anguilliformes</taxon>
        <taxon>Synaphobranchidae</taxon>
        <taxon>Synaphobranchus</taxon>
    </lineage>
</organism>
<dbReference type="CDD" id="cd09442">
    <property type="entry name" value="LIM_Eplin_like"/>
    <property type="match status" value="1"/>
</dbReference>
<feature type="compositionally biased region" description="Low complexity" evidence="5">
    <location>
        <begin position="1"/>
        <end position="21"/>
    </location>
</feature>
<feature type="region of interest" description="Disordered" evidence="5">
    <location>
        <begin position="445"/>
        <end position="516"/>
    </location>
</feature>